<feature type="transmembrane region" description="Helical" evidence="1">
    <location>
        <begin position="90"/>
        <end position="109"/>
    </location>
</feature>
<reference evidence="2" key="2">
    <citation type="submission" date="2020-09" db="EMBL/GenBank/DDBJ databases">
        <authorList>
            <person name="Sun Q."/>
            <person name="Ohkuma M."/>
        </authorList>
    </citation>
    <scope>NUCLEOTIDE SEQUENCE</scope>
    <source>
        <strain evidence="2">JCM 15759</strain>
    </source>
</reference>
<keyword evidence="1" id="KW-0812">Transmembrane</keyword>
<protein>
    <submittedName>
        <fullName evidence="2">Uncharacterized protein</fullName>
    </submittedName>
</protein>
<dbReference type="AlphaFoldDB" id="A0A830FX15"/>
<dbReference type="Proteomes" id="UP000656367">
    <property type="component" value="Unassembled WGS sequence"/>
</dbReference>
<feature type="transmembrane region" description="Helical" evidence="1">
    <location>
        <begin position="143"/>
        <end position="162"/>
    </location>
</feature>
<evidence type="ECO:0000313" key="2">
    <source>
        <dbReference type="EMBL" id="GGM52443.1"/>
    </source>
</evidence>
<keyword evidence="1" id="KW-1133">Transmembrane helix</keyword>
<accession>A0A830FX15</accession>
<organism evidence="2 3">
    <name type="scientific">Haloarcula argentinensis</name>
    <dbReference type="NCBI Taxonomy" id="43776"/>
    <lineage>
        <taxon>Archaea</taxon>
        <taxon>Methanobacteriati</taxon>
        <taxon>Methanobacteriota</taxon>
        <taxon>Stenosarchaea group</taxon>
        <taxon>Halobacteria</taxon>
        <taxon>Halobacteriales</taxon>
        <taxon>Haloarculaceae</taxon>
        <taxon>Haloarcula</taxon>
    </lineage>
</organism>
<name>A0A830FX15_HALAR</name>
<gene>
    <name evidence="2" type="ORF">GCM10009006_36990</name>
</gene>
<dbReference type="RefSeq" id="WP_188854091.1">
    <property type="nucleotide sequence ID" value="NZ_BMON01000010.1"/>
</dbReference>
<proteinExistence type="predicted"/>
<evidence type="ECO:0000256" key="1">
    <source>
        <dbReference type="SAM" id="Phobius"/>
    </source>
</evidence>
<sequence length="172" mass="18424">MAARSGSLGWVVIAGGLSVAIASAFWGLLDTAFVGTIIATDSWSAPTGSVLAQGRQYVLTTWDWLLFIVLLRVGIEAIVSSRLVGATTSLPFSTVLVLALHLFLLMYMLTIPEAAHAMYQQAQSIGAVEQAGFMRGVELAYQWGIGVLPAVVLLVVDVWYLSAPIRNDALTR</sequence>
<comment type="caution">
    <text evidence="2">The sequence shown here is derived from an EMBL/GenBank/DDBJ whole genome shotgun (WGS) entry which is preliminary data.</text>
</comment>
<reference evidence="2" key="1">
    <citation type="journal article" date="2014" name="Int. J. Syst. Evol. Microbiol.">
        <title>Complete genome sequence of Corynebacterium casei LMG S-19264T (=DSM 44701T), isolated from a smear-ripened cheese.</title>
        <authorList>
            <consortium name="US DOE Joint Genome Institute (JGI-PGF)"/>
            <person name="Walter F."/>
            <person name="Albersmeier A."/>
            <person name="Kalinowski J."/>
            <person name="Ruckert C."/>
        </authorList>
    </citation>
    <scope>NUCLEOTIDE SEQUENCE</scope>
    <source>
        <strain evidence="2">JCM 15759</strain>
    </source>
</reference>
<dbReference type="EMBL" id="BMON01000010">
    <property type="protein sequence ID" value="GGM52443.1"/>
    <property type="molecule type" value="Genomic_DNA"/>
</dbReference>
<feature type="transmembrane region" description="Helical" evidence="1">
    <location>
        <begin position="7"/>
        <end position="26"/>
    </location>
</feature>
<evidence type="ECO:0000313" key="3">
    <source>
        <dbReference type="Proteomes" id="UP000656367"/>
    </source>
</evidence>
<feature type="transmembrane region" description="Helical" evidence="1">
    <location>
        <begin position="64"/>
        <end position="84"/>
    </location>
</feature>
<keyword evidence="1" id="KW-0472">Membrane</keyword>